<proteinExistence type="predicted"/>
<feature type="transmembrane region" description="Helical" evidence="1">
    <location>
        <begin position="6"/>
        <end position="23"/>
    </location>
</feature>
<dbReference type="Proteomes" id="UP000815846">
    <property type="component" value="Unassembled WGS sequence"/>
</dbReference>
<gene>
    <name evidence="2" type="ORF">CWS31_015895</name>
</gene>
<feature type="transmembrane region" description="Helical" evidence="1">
    <location>
        <begin position="35"/>
        <end position="66"/>
    </location>
</feature>
<keyword evidence="1" id="KW-1133">Transmembrane helix</keyword>
<evidence type="ECO:0008006" key="4">
    <source>
        <dbReference type="Google" id="ProtNLM"/>
    </source>
</evidence>
<organism evidence="2 3">
    <name type="scientific">Colwellia echini</name>
    <dbReference type="NCBI Taxonomy" id="1982103"/>
    <lineage>
        <taxon>Bacteria</taxon>
        <taxon>Pseudomonadati</taxon>
        <taxon>Pseudomonadota</taxon>
        <taxon>Gammaproteobacteria</taxon>
        <taxon>Alteromonadales</taxon>
        <taxon>Colwelliaceae</taxon>
        <taxon>Colwellia</taxon>
    </lineage>
</organism>
<keyword evidence="1" id="KW-0472">Membrane</keyword>
<evidence type="ECO:0000313" key="2">
    <source>
        <dbReference type="EMBL" id="TYK64396.1"/>
    </source>
</evidence>
<evidence type="ECO:0000256" key="1">
    <source>
        <dbReference type="SAM" id="Phobius"/>
    </source>
</evidence>
<evidence type="ECO:0000313" key="3">
    <source>
        <dbReference type="Proteomes" id="UP000815846"/>
    </source>
</evidence>
<dbReference type="EMBL" id="PJAI02000027">
    <property type="protein sequence ID" value="TYK64396.1"/>
    <property type="molecule type" value="Genomic_DNA"/>
</dbReference>
<accession>A0ABY3MT69</accession>
<keyword evidence="1" id="KW-0812">Transmembrane</keyword>
<sequence length="68" mass="7602">MDMSTIMVWSVLFSGVGFGFFMYGRKQKSAVPLCVGITLFILPYIIPNVTMLLIIGAILVIIPYFIKI</sequence>
<protein>
    <recommendedName>
        <fullName evidence="4">Amino acid transport protein</fullName>
    </recommendedName>
</protein>
<dbReference type="RefSeq" id="WP_101343693.1">
    <property type="nucleotide sequence ID" value="NZ_PJAI02000027.1"/>
</dbReference>
<comment type="caution">
    <text evidence="2">The sequence shown here is derived from an EMBL/GenBank/DDBJ whole genome shotgun (WGS) entry which is preliminary data.</text>
</comment>
<keyword evidence="3" id="KW-1185">Reference proteome</keyword>
<reference evidence="2 3" key="1">
    <citation type="submission" date="2019-08" db="EMBL/GenBank/DDBJ databases">
        <title>Microbe sample from Colwellia echini.</title>
        <authorList>
            <person name="Christiansen L."/>
            <person name="Pathiraja D."/>
            <person name="Schultz-Johansen M."/>
            <person name="Choi I.-G."/>
            <person name="Stougaard P."/>
        </authorList>
    </citation>
    <scope>NUCLEOTIDE SEQUENCE [LARGE SCALE GENOMIC DNA]</scope>
    <source>
        <strain evidence="2 3">A3</strain>
    </source>
</reference>
<name>A0ABY3MT69_9GAMM</name>